<gene>
    <name evidence="2" type="ORF">IF1G_01298</name>
</gene>
<protein>
    <submittedName>
        <fullName evidence="2">Calcium channel subunit Mid1</fullName>
    </submittedName>
</protein>
<evidence type="ECO:0000313" key="3">
    <source>
        <dbReference type="Proteomes" id="UP000315783"/>
    </source>
</evidence>
<comment type="caution">
    <text evidence="2">The sequence shown here is derived from an EMBL/GenBank/DDBJ whole genome shotgun (WGS) entry which is preliminary data.</text>
</comment>
<evidence type="ECO:0000256" key="1">
    <source>
        <dbReference type="SAM" id="Phobius"/>
    </source>
</evidence>
<dbReference type="GO" id="GO:0005262">
    <property type="term" value="F:calcium channel activity"/>
    <property type="evidence" value="ECO:0007669"/>
    <property type="project" value="InterPro"/>
</dbReference>
<keyword evidence="1" id="KW-0472">Membrane</keyword>
<dbReference type="GO" id="GO:0098703">
    <property type="term" value="P:calcium ion import across plasma membrane"/>
    <property type="evidence" value="ECO:0007669"/>
    <property type="project" value="InterPro"/>
</dbReference>
<accession>A0A545VBM0</accession>
<keyword evidence="1" id="KW-0812">Transmembrane</keyword>
<keyword evidence="3" id="KW-1185">Reference proteome</keyword>
<feature type="transmembrane region" description="Helical" evidence="1">
    <location>
        <begin position="603"/>
        <end position="627"/>
    </location>
</feature>
<reference evidence="2 3" key="1">
    <citation type="journal article" date="2019" name="Appl. Microbiol. Biotechnol.">
        <title>Genome sequence of Isaria javanica and comparative genome analysis insights into family S53 peptidase evolution in fungal entomopathogens.</title>
        <authorList>
            <person name="Lin R."/>
            <person name="Zhang X."/>
            <person name="Xin B."/>
            <person name="Zou M."/>
            <person name="Gao Y."/>
            <person name="Qin F."/>
            <person name="Hu Q."/>
            <person name="Xie B."/>
            <person name="Cheng X."/>
        </authorList>
    </citation>
    <scope>NUCLEOTIDE SEQUENCE [LARGE SCALE GENOMIC DNA]</scope>
    <source>
        <strain evidence="2 3">IJ1G</strain>
    </source>
</reference>
<keyword evidence="1" id="KW-1133">Transmembrane helix</keyword>
<dbReference type="PANTHER" id="PTHR39142:SF1">
    <property type="entry name" value="AEL197CP"/>
    <property type="match status" value="1"/>
</dbReference>
<dbReference type="Pfam" id="PF12929">
    <property type="entry name" value="Mid1"/>
    <property type="match status" value="1"/>
</dbReference>
<dbReference type="AlphaFoldDB" id="A0A545VBM0"/>
<proteinExistence type="predicted"/>
<dbReference type="Proteomes" id="UP000315783">
    <property type="component" value="Unassembled WGS sequence"/>
</dbReference>
<dbReference type="PANTHER" id="PTHR39142">
    <property type="entry name" value="MID1P"/>
    <property type="match status" value="1"/>
</dbReference>
<dbReference type="EMBL" id="SPUK01000002">
    <property type="protein sequence ID" value="TQV99083.1"/>
    <property type="molecule type" value="Genomic_DNA"/>
</dbReference>
<dbReference type="OrthoDB" id="5405745at2759"/>
<dbReference type="InterPro" id="IPR024338">
    <property type="entry name" value="MID1/Yam8"/>
</dbReference>
<evidence type="ECO:0000313" key="2">
    <source>
        <dbReference type="EMBL" id="TQV99083.1"/>
    </source>
</evidence>
<dbReference type="STRING" id="43265.A0A545VBM0"/>
<sequence>MLFRFLPSRSAASLVATISTFLYLLAFSVAVLAAELPSHLPSNNLNGYDIGLPLDLGDTYEPSFAPFDSSYLGKRAVVIGPLENNRPSKLNLRPGEVACYQLKKTFSTDSQGSAANVRRIDLDTAEAALNSSAGAGIVARQDGRRLPVFLSANTCLQPYRVPGNDKADMAPPQLTLLISNSSQIGCPDMSMQDSPSIQKKTFDGGAVMFDMNITDDLFISVQAPNVSSSYDGLYFFELAASAQDYYHRYVNKDGQLLWLDSDASSALLVSKNLTTDADEAKQVMGEGMQYQFYIDNELYPRLHGIQHSTCGLQTNAQIYATPDGTGNLNQLVHMTMTTRGPGGFPKQQFFVTGLNDTTKYQGFIVKAPNANATAAKRDGEGIVGGGGTVFTSTAFDTVSGTSCKMVTDLEFCDDIQYAVPGNIEKFQGDSSLGQKYDDYAKEVYDNFEKALMQVQCEAPSTKMYSLRKNCDDCRRAYKKWLCTVVMPRCEDYSLDSPHSIVRNAGQPFPNGTRLPTEDLARYSAPAFNTSRNKFIDDEIAPGPYKELLPCDDLCYDVVQSCPAALQLACPLRHFREFNSSYATRDPENKEVRCNYPGEPRTRVSAAAGLAFNTAFLCGVVFLVMALLY</sequence>
<name>A0A545VBM0_9HYPO</name>
<organism evidence="2 3">
    <name type="scientific">Cordyceps javanica</name>
    <dbReference type="NCBI Taxonomy" id="43265"/>
    <lineage>
        <taxon>Eukaryota</taxon>
        <taxon>Fungi</taxon>
        <taxon>Dikarya</taxon>
        <taxon>Ascomycota</taxon>
        <taxon>Pezizomycotina</taxon>
        <taxon>Sordariomycetes</taxon>
        <taxon>Hypocreomycetidae</taxon>
        <taxon>Hypocreales</taxon>
        <taxon>Cordycipitaceae</taxon>
        <taxon>Cordyceps</taxon>
    </lineage>
</organism>